<protein>
    <recommendedName>
        <fullName evidence="4">Glycosyltransferase RgtA/B/C/D-like domain-containing protein</fullName>
    </recommendedName>
</protein>
<feature type="transmembrane region" description="Helical" evidence="1">
    <location>
        <begin position="76"/>
        <end position="95"/>
    </location>
</feature>
<evidence type="ECO:0008006" key="4">
    <source>
        <dbReference type="Google" id="ProtNLM"/>
    </source>
</evidence>
<evidence type="ECO:0000313" key="3">
    <source>
        <dbReference type="Proteomes" id="UP001597180"/>
    </source>
</evidence>
<keyword evidence="1" id="KW-1133">Transmembrane helix</keyword>
<feature type="transmembrane region" description="Helical" evidence="1">
    <location>
        <begin position="229"/>
        <end position="248"/>
    </location>
</feature>
<name>A0ABW3UHD6_9BACL</name>
<comment type="caution">
    <text evidence="2">The sequence shown here is derived from an EMBL/GenBank/DDBJ whole genome shotgun (WGS) entry which is preliminary data.</text>
</comment>
<accession>A0ABW3UHD6</accession>
<feature type="transmembrane region" description="Helical" evidence="1">
    <location>
        <begin position="444"/>
        <end position="463"/>
    </location>
</feature>
<keyword evidence="1" id="KW-0472">Membrane</keyword>
<proteinExistence type="predicted"/>
<dbReference type="Proteomes" id="UP001597180">
    <property type="component" value="Unassembled WGS sequence"/>
</dbReference>
<gene>
    <name evidence="2" type="ORF">ACFQ4B_09850</name>
</gene>
<feature type="transmembrane region" description="Helical" evidence="1">
    <location>
        <begin position="102"/>
        <end position="120"/>
    </location>
</feature>
<feature type="transmembrane region" description="Helical" evidence="1">
    <location>
        <begin position="187"/>
        <end position="217"/>
    </location>
</feature>
<evidence type="ECO:0000256" key="1">
    <source>
        <dbReference type="SAM" id="Phobius"/>
    </source>
</evidence>
<dbReference type="RefSeq" id="WP_345587074.1">
    <property type="nucleotide sequence ID" value="NZ_BAABJG010000006.1"/>
</dbReference>
<feature type="transmembrane region" description="Helical" evidence="1">
    <location>
        <begin position="12"/>
        <end position="32"/>
    </location>
</feature>
<keyword evidence="3" id="KW-1185">Reference proteome</keyword>
<evidence type="ECO:0000313" key="2">
    <source>
        <dbReference type="EMBL" id="MFD1220422.1"/>
    </source>
</evidence>
<sequence>MKRWVTCEWCAVLAGLCILLYLLYTGPFIGVADNGDFLRVMGTIGLDYGVPGESDDERFFSFAHRYFAYEQWFRGFYASTQIILVAAACLIGLVVSPASFDIRVLGTLFALLLLAATYTIVRHNKYKSAVVGIVLAAALLYVFYDIAYIAYFHSLYGEPVSLVFLLLSAGLSLALLNQEQPSRKLLWLSFVSFFFLTCSKIQNAPVGVLLGMLGFRFLTLRHDPGWRRLTIWLSVSLLVVSAGMYMAAPKGLKNINMYQTVFYGILNASPDVKGDLKALGLPEHLSVLAGTNYFQTDTPIKQDAPSMKPDFYDRISHKDVLLFYLQHTSRFIDKLEFAANNSMSIRPYYLGNYLKQENKPPGALDYRFSSWSQFKNTHMPNSLLFIALFYAAYYAVAIYEYLRRKNRIARIRTELMMLIGFVGIIGFMVPVVGDGMADIGKHLFLFNVCFDMMLVASVTWLVYRLINLRAFRSGKAGH</sequence>
<feature type="transmembrane region" description="Helical" evidence="1">
    <location>
        <begin position="156"/>
        <end position="175"/>
    </location>
</feature>
<dbReference type="EMBL" id="JBHTLU010000013">
    <property type="protein sequence ID" value="MFD1220422.1"/>
    <property type="molecule type" value="Genomic_DNA"/>
</dbReference>
<organism evidence="2 3">
    <name type="scientific">Paenibacillus vulneris</name>
    <dbReference type="NCBI Taxonomy" id="1133364"/>
    <lineage>
        <taxon>Bacteria</taxon>
        <taxon>Bacillati</taxon>
        <taxon>Bacillota</taxon>
        <taxon>Bacilli</taxon>
        <taxon>Bacillales</taxon>
        <taxon>Paenibacillaceae</taxon>
        <taxon>Paenibacillus</taxon>
    </lineage>
</organism>
<feature type="transmembrane region" description="Helical" evidence="1">
    <location>
        <begin position="414"/>
        <end position="432"/>
    </location>
</feature>
<keyword evidence="1" id="KW-0812">Transmembrane</keyword>
<feature type="transmembrane region" description="Helical" evidence="1">
    <location>
        <begin position="126"/>
        <end position="144"/>
    </location>
</feature>
<reference evidence="3" key="1">
    <citation type="journal article" date="2019" name="Int. J. Syst. Evol. Microbiol.">
        <title>The Global Catalogue of Microorganisms (GCM) 10K type strain sequencing project: providing services to taxonomists for standard genome sequencing and annotation.</title>
        <authorList>
            <consortium name="The Broad Institute Genomics Platform"/>
            <consortium name="The Broad Institute Genome Sequencing Center for Infectious Disease"/>
            <person name="Wu L."/>
            <person name="Ma J."/>
        </authorList>
    </citation>
    <scope>NUCLEOTIDE SEQUENCE [LARGE SCALE GENOMIC DNA]</scope>
    <source>
        <strain evidence="3">CCUG 53270</strain>
    </source>
</reference>
<feature type="transmembrane region" description="Helical" evidence="1">
    <location>
        <begin position="383"/>
        <end position="402"/>
    </location>
</feature>